<dbReference type="Pfam" id="PF13540">
    <property type="entry name" value="RCC1_2"/>
    <property type="match status" value="1"/>
</dbReference>
<evidence type="ECO:0008006" key="5">
    <source>
        <dbReference type="Google" id="ProtNLM"/>
    </source>
</evidence>
<dbReference type="PANTHER" id="PTHR47563:SF1">
    <property type="entry name" value="PROTEIN FMP25, MITOCHONDRIAL"/>
    <property type="match status" value="1"/>
</dbReference>
<dbReference type="SUPFAM" id="SSF50985">
    <property type="entry name" value="RCC1/BLIP-II"/>
    <property type="match status" value="1"/>
</dbReference>
<dbReference type="PANTHER" id="PTHR47563">
    <property type="entry name" value="PROTEIN FMP25, MITOCHONDRIAL"/>
    <property type="match status" value="1"/>
</dbReference>
<accession>A0ABR4NLJ4</accession>
<evidence type="ECO:0000256" key="2">
    <source>
        <dbReference type="SAM" id="Phobius"/>
    </source>
</evidence>
<sequence>MTSVLVRRCLTKGFSLRPTVRLYSNAPKFDEAEMFGAQLSKPYKAKRLNRLDYDWTKEGEGLSQDEVDSRYIKMMKLNAVFKGMGLFLLIGGAATIYLSWPNIKSKYILLGKSNKLPSDIDETAFAKKVQSFVGTGDDSVNTYIWGSINKSTIPKALKANDLSKWRKLLLAHDNLTLGIDNSGNLVDLSSDQVLLTNQNLVDIKCSSNTVYALNKNGHLLIIPTEKLEHLDEYITMQRSWLMPWRRLPYYDYKLDTSKAFKRGERKIIDYDVGKEHVVVISNTGKAYTCSTATKENVGERVSYGQFGIPYFSKFDTFPKPNELHEIEMLNTSFDHSGKIISKTIVQVACGDYHTLARDSIGNLYSFGWNRYGQLGMPISYKSESIPYPRIINGAFNAHFPGANTLDIKCVNIKCSGETSYVAMKASPKAGHLVGESKNILDVNKEHYFSFGNGIYGELGNGTYKNSQQEPTKIKFENAKPAGAVAVTTWSTGSHHVICTLSDGSVVAWGNNEYGQLGNGKKVKVSKPIQLPEILPKGEKKSVTQLPESSLTLKSGQDIVTGETNSCIYRTK</sequence>
<comment type="caution">
    <text evidence="3">The sequence shown here is derived from an EMBL/GenBank/DDBJ whole genome shotgun (WGS) entry which is preliminary data.</text>
</comment>
<dbReference type="InterPro" id="IPR000408">
    <property type="entry name" value="Reg_chr_condens"/>
</dbReference>
<proteinExistence type="predicted"/>
<evidence type="ECO:0000313" key="4">
    <source>
        <dbReference type="Proteomes" id="UP001623330"/>
    </source>
</evidence>
<reference evidence="3 4" key="1">
    <citation type="submission" date="2024-05" db="EMBL/GenBank/DDBJ databases">
        <title>Long read based assembly of the Candida bracarensis genome reveals expanded adhesin content.</title>
        <authorList>
            <person name="Marcet-Houben M."/>
            <person name="Ksiezopolska E."/>
            <person name="Gabaldon T."/>
        </authorList>
    </citation>
    <scope>NUCLEOTIDE SEQUENCE [LARGE SCALE GENOMIC DNA]</scope>
    <source>
        <strain evidence="3 4">CBM6</strain>
    </source>
</reference>
<dbReference type="Proteomes" id="UP001623330">
    <property type="component" value="Unassembled WGS sequence"/>
</dbReference>
<dbReference type="InterPro" id="IPR009091">
    <property type="entry name" value="RCC1/BLIP-II"/>
</dbReference>
<dbReference type="PRINTS" id="PR00633">
    <property type="entry name" value="RCCNDNSATION"/>
</dbReference>
<evidence type="ECO:0000313" key="3">
    <source>
        <dbReference type="EMBL" id="KAL3228450.1"/>
    </source>
</evidence>
<feature type="transmembrane region" description="Helical" evidence="2">
    <location>
        <begin position="79"/>
        <end position="100"/>
    </location>
</feature>
<keyword evidence="2" id="KW-1133">Transmembrane helix</keyword>
<protein>
    <recommendedName>
        <fullName evidence="5">Protein FMP25, mitochondrial</fullName>
    </recommendedName>
</protein>
<feature type="repeat" description="RCC1" evidence="1">
    <location>
        <begin position="361"/>
        <end position="425"/>
    </location>
</feature>
<feature type="repeat" description="RCC1" evidence="1">
    <location>
        <begin position="503"/>
        <end position="555"/>
    </location>
</feature>
<keyword evidence="2" id="KW-0472">Membrane</keyword>
<feature type="repeat" description="RCC1" evidence="1">
    <location>
        <begin position="445"/>
        <end position="502"/>
    </location>
</feature>
<evidence type="ECO:0000256" key="1">
    <source>
        <dbReference type="PROSITE-ProRule" id="PRU00235"/>
    </source>
</evidence>
<name>A0ABR4NLJ4_9SACH</name>
<gene>
    <name evidence="3" type="ORF">RNJ44_02395</name>
</gene>
<dbReference type="InterPro" id="IPR053245">
    <property type="entry name" value="MitoProcess-Associated"/>
</dbReference>
<dbReference type="PROSITE" id="PS50012">
    <property type="entry name" value="RCC1_3"/>
    <property type="match status" value="3"/>
</dbReference>
<keyword evidence="4" id="KW-1185">Reference proteome</keyword>
<dbReference type="Gene3D" id="2.130.10.30">
    <property type="entry name" value="Regulator of chromosome condensation 1/beta-lactamase-inhibitor protein II"/>
    <property type="match status" value="1"/>
</dbReference>
<dbReference type="Pfam" id="PF00415">
    <property type="entry name" value="RCC1"/>
    <property type="match status" value="2"/>
</dbReference>
<organism evidence="3 4">
    <name type="scientific">Nakaseomyces bracarensis</name>
    <dbReference type="NCBI Taxonomy" id="273131"/>
    <lineage>
        <taxon>Eukaryota</taxon>
        <taxon>Fungi</taxon>
        <taxon>Dikarya</taxon>
        <taxon>Ascomycota</taxon>
        <taxon>Saccharomycotina</taxon>
        <taxon>Saccharomycetes</taxon>
        <taxon>Saccharomycetales</taxon>
        <taxon>Saccharomycetaceae</taxon>
        <taxon>Nakaseomyces</taxon>
    </lineage>
</organism>
<dbReference type="EMBL" id="JBEVYD010000013">
    <property type="protein sequence ID" value="KAL3228450.1"/>
    <property type="molecule type" value="Genomic_DNA"/>
</dbReference>
<keyword evidence="2" id="KW-0812">Transmembrane</keyword>